<organism evidence="1 2">
    <name type="scientific">Tribonema minus</name>
    <dbReference type="NCBI Taxonomy" id="303371"/>
    <lineage>
        <taxon>Eukaryota</taxon>
        <taxon>Sar</taxon>
        <taxon>Stramenopiles</taxon>
        <taxon>Ochrophyta</taxon>
        <taxon>PX clade</taxon>
        <taxon>Xanthophyceae</taxon>
        <taxon>Tribonematales</taxon>
        <taxon>Tribonemataceae</taxon>
        <taxon>Tribonema</taxon>
    </lineage>
</organism>
<reference evidence="1" key="1">
    <citation type="submission" date="2021-02" db="EMBL/GenBank/DDBJ databases">
        <title>First Annotated Genome of the Yellow-green Alga Tribonema minus.</title>
        <authorList>
            <person name="Mahan K.M."/>
        </authorList>
    </citation>
    <scope>NUCLEOTIDE SEQUENCE</scope>
    <source>
        <strain evidence="1">UTEX B ZZ1240</strain>
    </source>
</reference>
<dbReference type="InterPro" id="IPR036770">
    <property type="entry name" value="Ankyrin_rpt-contain_sf"/>
</dbReference>
<dbReference type="AlphaFoldDB" id="A0A835YQA0"/>
<dbReference type="PANTHER" id="PTHR46586">
    <property type="entry name" value="ANKYRIN REPEAT-CONTAINING PROTEIN"/>
    <property type="match status" value="1"/>
</dbReference>
<dbReference type="Gene3D" id="1.25.40.20">
    <property type="entry name" value="Ankyrin repeat-containing domain"/>
    <property type="match status" value="1"/>
</dbReference>
<accession>A0A835YQA0</accession>
<keyword evidence="2" id="KW-1185">Reference proteome</keyword>
<dbReference type="SUPFAM" id="SSF140860">
    <property type="entry name" value="Pseudo ankyrin repeat-like"/>
    <property type="match status" value="1"/>
</dbReference>
<sequence>MAAAAAMTIEHSVLHSELAGCVLGFLPPSLMVRGTCRMFSAIKASEKHQTAVADATTSGSLVEWAINAGLDPELAHASCLRHGSGRAAEGGHLEILKWARADGCRWNEQTCSGAAKRGHLAVLQWARDWAHTSGCAWDAETCSRAAMGGHLELLHAIEAHEADQEHHTVAADAVDSATLIEWAVRNGLDPELAQNSCIRYGNLEGLRRLRSLFDLPLVEDHSWLAAGGGHLELVWWLWARANGCPWNESTTQSAAAGGHLEVLQWACANGCFWDEWLCSVAAAHGRLEEGEGEEGGVLGEGEGGGVVLAGAAANGALIEEEPPAQRLMHPLYMAACGQDDQ</sequence>
<dbReference type="InterPro" id="IPR052050">
    <property type="entry name" value="SecEffector_AnkRepeat"/>
</dbReference>
<name>A0A835YQA0_9STRA</name>
<dbReference type="PANTHER" id="PTHR46586:SF3">
    <property type="entry name" value="ANKYRIN REPEAT-CONTAINING PROTEIN"/>
    <property type="match status" value="1"/>
</dbReference>
<comment type="caution">
    <text evidence="1">The sequence shown here is derived from an EMBL/GenBank/DDBJ whole genome shotgun (WGS) entry which is preliminary data.</text>
</comment>
<evidence type="ECO:0000313" key="1">
    <source>
        <dbReference type="EMBL" id="KAG5178057.1"/>
    </source>
</evidence>
<evidence type="ECO:0000313" key="2">
    <source>
        <dbReference type="Proteomes" id="UP000664859"/>
    </source>
</evidence>
<proteinExistence type="predicted"/>
<protein>
    <recommendedName>
        <fullName evidence="3">Ankyrin repeat protein</fullName>
    </recommendedName>
</protein>
<dbReference type="EMBL" id="JAFCMP010000518">
    <property type="protein sequence ID" value="KAG5178057.1"/>
    <property type="molecule type" value="Genomic_DNA"/>
</dbReference>
<evidence type="ECO:0008006" key="3">
    <source>
        <dbReference type="Google" id="ProtNLM"/>
    </source>
</evidence>
<dbReference type="Proteomes" id="UP000664859">
    <property type="component" value="Unassembled WGS sequence"/>
</dbReference>
<gene>
    <name evidence="1" type="ORF">JKP88DRAFT_330616</name>
</gene>